<dbReference type="RefSeq" id="WP_141412433.1">
    <property type="nucleotide sequence ID" value="NZ_AP019735.1"/>
</dbReference>
<dbReference type="KEGG" id="acou:A5CBH24_10860"/>
<dbReference type="EMBL" id="AP019735">
    <property type="protein sequence ID" value="BBL03773.1"/>
    <property type="molecule type" value="Genomic_DNA"/>
</dbReference>
<gene>
    <name evidence="1" type="ORF">A5CBH24_10860</name>
</gene>
<reference evidence="2" key="1">
    <citation type="submission" date="2019-06" db="EMBL/GenBank/DDBJ databases">
        <title>Alistipes onderdonkii subsp. vulgaris subsp. nov., Alistipes dispar sp. nov. and Alistipes communis sp. nov., isolated from human faeces, and creation of Alistipes onderdonkii subsp. onderdonkii subsp. nov.</title>
        <authorList>
            <person name="Sakamoto M."/>
            <person name="Ikeyama N."/>
            <person name="Ogata Y."/>
            <person name="Suda W."/>
            <person name="Iino T."/>
            <person name="Hattori M."/>
            <person name="Ohkuma M."/>
        </authorList>
    </citation>
    <scope>NUCLEOTIDE SEQUENCE [LARGE SCALE GENOMIC DNA]</scope>
    <source>
        <strain evidence="2">5CBH24</strain>
    </source>
</reference>
<keyword evidence="2" id="KW-1185">Reference proteome</keyword>
<evidence type="ECO:0000313" key="2">
    <source>
        <dbReference type="Proteomes" id="UP000318946"/>
    </source>
</evidence>
<proteinExistence type="predicted"/>
<dbReference type="OrthoDB" id="965491at2"/>
<dbReference type="AlphaFoldDB" id="A0A4Y1WRR6"/>
<evidence type="ECO:0000313" key="1">
    <source>
        <dbReference type="EMBL" id="BBL03773.1"/>
    </source>
</evidence>
<name>A0A4Y1WRR6_9BACT</name>
<accession>A0A4Y1WRR6</accession>
<protein>
    <submittedName>
        <fullName evidence="1">Uncharacterized protein</fullName>
    </submittedName>
</protein>
<organism evidence="1 2">
    <name type="scientific">Alistipes communis</name>
    <dbReference type="NCBI Taxonomy" id="2585118"/>
    <lineage>
        <taxon>Bacteria</taxon>
        <taxon>Pseudomonadati</taxon>
        <taxon>Bacteroidota</taxon>
        <taxon>Bacteroidia</taxon>
        <taxon>Bacteroidales</taxon>
        <taxon>Rikenellaceae</taxon>
        <taxon>Alistipes</taxon>
    </lineage>
</organism>
<dbReference type="GeneID" id="78341803"/>
<dbReference type="Proteomes" id="UP000318946">
    <property type="component" value="Chromosome"/>
</dbReference>
<sequence length="176" mass="19478">MEKILLEDIKTISIPGISEATGAYLCEGCVVCMNRQSHSSGVQLSLKGDKTASIPTEWSMAYTDQLDRSWQDQEVATEHGAVCLSVLLSLRLTDYTILKRARKKTGVDYFLCRKGSDLFQDSALLEVSGIYNGQNKVDARVKQKLKQTNQSSSTGLPTYVSVVEFSEPSVTFVKKK</sequence>